<dbReference type="PANTHER" id="PTHR21838">
    <property type="entry name" value="COILED-COIL DOMAIN-CONTAINING PROTEIN 137"/>
    <property type="match status" value="1"/>
</dbReference>
<feature type="region of interest" description="Disordered" evidence="1">
    <location>
        <begin position="93"/>
        <end position="112"/>
    </location>
</feature>
<dbReference type="Proteomes" id="UP000278143">
    <property type="component" value="Unassembled WGS sequence"/>
</dbReference>
<organism evidence="2 3">
    <name type="scientific">Syncephalis pseudoplumigaleata</name>
    <dbReference type="NCBI Taxonomy" id="1712513"/>
    <lineage>
        <taxon>Eukaryota</taxon>
        <taxon>Fungi</taxon>
        <taxon>Fungi incertae sedis</taxon>
        <taxon>Zoopagomycota</taxon>
        <taxon>Zoopagomycotina</taxon>
        <taxon>Zoopagomycetes</taxon>
        <taxon>Zoopagales</taxon>
        <taxon>Piptocephalidaceae</taxon>
        <taxon>Syncephalis</taxon>
    </lineage>
</organism>
<feature type="compositionally biased region" description="Basic and acidic residues" evidence="1">
    <location>
        <begin position="157"/>
        <end position="171"/>
    </location>
</feature>
<dbReference type="InterPro" id="IPR026680">
    <property type="entry name" value="CCDC137"/>
</dbReference>
<feature type="compositionally biased region" description="Basic and acidic residues" evidence="1">
    <location>
        <begin position="58"/>
        <end position="71"/>
    </location>
</feature>
<evidence type="ECO:0000313" key="2">
    <source>
        <dbReference type="EMBL" id="RKP26777.1"/>
    </source>
</evidence>
<dbReference type="OrthoDB" id="5876637at2759"/>
<gene>
    <name evidence="2" type="ORF">SYNPS1DRAFT_27540</name>
</gene>
<dbReference type="PANTHER" id="PTHR21838:SF2">
    <property type="entry name" value="COILED-COIL DOMAIN-CONTAINING PROTEIN 137"/>
    <property type="match status" value="1"/>
</dbReference>
<dbReference type="EMBL" id="KZ989336">
    <property type="protein sequence ID" value="RKP26777.1"/>
    <property type="molecule type" value="Genomic_DNA"/>
</dbReference>
<feature type="region of interest" description="Disordered" evidence="1">
    <location>
        <begin position="134"/>
        <end position="171"/>
    </location>
</feature>
<accession>A0A4P9Z2L5</accession>
<evidence type="ECO:0000256" key="1">
    <source>
        <dbReference type="SAM" id="MobiDB-lite"/>
    </source>
</evidence>
<feature type="compositionally biased region" description="Polar residues" evidence="1">
    <location>
        <begin position="96"/>
        <end position="111"/>
    </location>
</feature>
<reference evidence="3" key="1">
    <citation type="journal article" date="2018" name="Nat. Microbiol.">
        <title>Leveraging single-cell genomics to expand the fungal tree of life.</title>
        <authorList>
            <person name="Ahrendt S.R."/>
            <person name="Quandt C.A."/>
            <person name="Ciobanu D."/>
            <person name="Clum A."/>
            <person name="Salamov A."/>
            <person name="Andreopoulos B."/>
            <person name="Cheng J.F."/>
            <person name="Woyke T."/>
            <person name="Pelin A."/>
            <person name="Henrissat B."/>
            <person name="Reynolds N.K."/>
            <person name="Benny G.L."/>
            <person name="Smith M.E."/>
            <person name="James T.Y."/>
            <person name="Grigoriev I.V."/>
        </authorList>
    </citation>
    <scope>NUCLEOTIDE SEQUENCE [LARGE SCALE GENOMIC DNA]</scope>
    <source>
        <strain evidence="3">Benny S71-1</strain>
    </source>
</reference>
<name>A0A4P9Z2L5_9FUNG</name>
<proteinExistence type="predicted"/>
<feature type="compositionally biased region" description="Basic residues" evidence="1">
    <location>
        <begin position="48"/>
        <end position="57"/>
    </location>
</feature>
<feature type="region of interest" description="Disordered" evidence="1">
    <location>
        <begin position="25"/>
        <end position="71"/>
    </location>
</feature>
<dbReference type="AlphaFoldDB" id="A0A4P9Z2L5"/>
<keyword evidence="3" id="KW-1185">Reference proteome</keyword>
<dbReference type="GO" id="GO:0005634">
    <property type="term" value="C:nucleus"/>
    <property type="evidence" value="ECO:0007669"/>
    <property type="project" value="TreeGrafter"/>
</dbReference>
<protein>
    <submittedName>
        <fullName evidence="2">Uncharacterized protein</fullName>
    </submittedName>
</protein>
<sequence>MPAKRKHSRVASQSTATAVVDIDIDSNNDDDVTRDLPPTTTITQQTKRQQKRQRFKEKHQQEELLGHNKKDMADYPRAFRMMLKQEMLIKKKKQEQQQVATTTKQSSNAGTESLKMRAGESFNDYTRRLKTETRKQILEMNSESQSKVDRKKKWRAKLKEKEQRKKEKLEADRQQLDFSDLRDDVSFGEVVQQPPTLTAKPKLRGNAAAIAALKAQASSTASSSSSSTTTAATAAAIPKTQGDTLVDETRARHRQRLKTMTPATRRILASERDRVVATYRAMKEAKLQAKLKLMDT</sequence>
<evidence type="ECO:0000313" key="3">
    <source>
        <dbReference type="Proteomes" id="UP000278143"/>
    </source>
</evidence>